<evidence type="ECO:0000256" key="10">
    <source>
        <dbReference type="SAM" id="Phobius"/>
    </source>
</evidence>
<accession>A0A8H4QUT8</accession>
<organism evidence="12 13">
    <name type="scientific">Agrocybe pediades</name>
    <dbReference type="NCBI Taxonomy" id="84607"/>
    <lineage>
        <taxon>Eukaryota</taxon>
        <taxon>Fungi</taxon>
        <taxon>Dikarya</taxon>
        <taxon>Basidiomycota</taxon>
        <taxon>Agaricomycotina</taxon>
        <taxon>Agaricomycetes</taxon>
        <taxon>Agaricomycetidae</taxon>
        <taxon>Agaricales</taxon>
        <taxon>Agaricineae</taxon>
        <taxon>Strophariaceae</taxon>
        <taxon>Agrocybe</taxon>
    </lineage>
</organism>
<dbReference type="PANTHER" id="PTHR31361">
    <property type="entry name" value="BETA-GLUCAN SYNTHESIS-ASSOCIATED PROTEIN KRE6-RELATED"/>
    <property type="match status" value="1"/>
</dbReference>
<comment type="similarity">
    <text evidence="2">Belongs to the SKN1/KRE6 family.</text>
</comment>
<evidence type="ECO:0000256" key="7">
    <source>
        <dbReference type="ARBA" id="ARBA00023180"/>
    </source>
</evidence>
<dbReference type="Gene3D" id="2.60.120.200">
    <property type="match status" value="2"/>
</dbReference>
<feature type="region of interest" description="Disordered" evidence="9">
    <location>
        <begin position="389"/>
        <end position="427"/>
    </location>
</feature>
<reference evidence="12 13" key="1">
    <citation type="submission" date="2019-12" db="EMBL/GenBank/DDBJ databases">
        <authorList>
            <person name="Floudas D."/>
            <person name="Bentzer J."/>
            <person name="Ahren D."/>
            <person name="Johansson T."/>
            <person name="Persson P."/>
            <person name="Tunlid A."/>
        </authorList>
    </citation>
    <scope>NUCLEOTIDE SEQUENCE [LARGE SCALE GENOMIC DNA]</scope>
    <source>
        <strain evidence="12 13">CBS 102.39</strain>
    </source>
</reference>
<gene>
    <name evidence="12" type="ORF">D9613_006049</name>
</gene>
<dbReference type="GO" id="GO:0031505">
    <property type="term" value="P:fungal-type cell wall organization"/>
    <property type="evidence" value="ECO:0007669"/>
    <property type="project" value="UniProtKB-ARBA"/>
</dbReference>
<evidence type="ECO:0000256" key="2">
    <source>
        <dbReference type="ARBA" id="ARBA00010962"/>
    </source>
</evidence>
<dbReference type="Proteomes" id="UP000521872">
    <property type="component" value="Unassembled WGS sequence"/>
</dbReference>
<dbReference type="GO" id="GO:0005789">
    <property type="term" value="C:endoplasmic reticulum membrane"/>
    <property type="evidence" value="ECO:0007669"/>
    <property type="project" value="TreeGrafter"/>
</dbReference>
<dbReference type="EMBL" id="JAACJL010000030">
    <property type="protein sequence ID" value="KAF4617900.1"/>
    <property type="molecule type" value="Genomic_DNA"/>
</dbReference>
<dbReference type="InterPro" id="IPR036291">
    <property type="entry name" value="NAD(P)-bd_dom_sf"/>
</dbReference>
<keyword evidence="4" id="KW-0735">Signal-anchor</keyword>
<keyword evidence="7" id="KW-0325">Glycoprotein</keyword>
<keyword evidence="3 10" id="KW-0812">Transmembrane</keyword>
<dbReference type="GO" id="GO:0005886">
    <property type="term" value="C:plasma membrane"/>
    <property type="evidence" value="ECO:0007669"/>
    <property type="project" value="TreeGrafter"/>
</dbReference>
<dbReference type="InterPro" id="IPR000757">
    <property type="entry name" value="Beta-glucanase-like"/>
</dbReference>
<keyword evidence="6 10" id="KW-0472">Membrane</keyword>
<evidence type="ECO:0000256" key="4">
    <source>
        <dbReference type="ARBA" id="ARBA00022968"/>
    </source>
</evidence>
<evidence type="ECO:0000259" key="11">
    <source>
        <dbReference type="PROSITE" id="PS51762"/>
    </source>
</evidence>
<dbReference type="Gene3D" id="3.40.50.720">
    <property type="entry name" value="NAD(P)-binding Rossmann-like Domain"/>
    <property type="match status" value="1"/>
</dbReference>
<dbReference type="PRINTS" id="PR00080">
    <property type="entry name" value="SDRFAMILY"/>
</dbReference>
<feature type="region of interest" description="Disordered" evidence="9">
    <location>
        <begin position="301"/>
        <end position="355"/>
    </location>
</feature>
<evidence type="ECO:0000256" key="8">
    <source>
        <dbReference type="ARBA" id="ARBA00023316"/>
    </source>
</evidence>
<evidence type="ECO:0000256" key="9">
    <source>
        <dbReference type="SAM" id="MobiDB-lite"/>
    </source>
</evidence>
<dbReference type="InterPro" id="IPR002347">
    <property type="entry name" value="SDR_fam"/>
</dbReference>
<dbReference type="SUPFAM" id="SSF51735">
    <property type="entry name" value="NAD(P)-binding Rossmann-fold domains"/>
    <property type="match status" value="1"/>
</dbReference>
<proteinExistence type="inferred from homology"/>
<dbReference type="GO" id="GO:0015926">
    <property type="term" value="F:glucosidase activity"/>
    <property type="evidence" value="ECO:0007669"/>
    <property type="project" value="TreeGrafter"/>
</dbReference>
<dbReference type="CDD" id="cd02180">
    <property type="entry name" value="GH16_fungal_KRE6_glucanase"/>
    <property type="match status" value="1"/>
</dbReference>
<dbReference type="PANTHER" id="PTHR31361:SF1">
    <property type="entry name" value="BETA-GLUCAN SYNTHESIS-ASSOCIATED PROTEIN KRE6-RELATED"/>
    <property type="match status" value="1"/>
</dbReference>
<dbReference type="GO" id="GO:0006078">
    <property type="term" value="P:(1-&gt;6)-beta-D-glucan biosynthetic process"/>
    <property type="evidence" value="ECO:0007669"/>
    <property type="project" value="TreeGrafter"/>
</dbReference>
<feature type="transmembrane region" description="Helical" evidence="10">
    <location>
        <begin position="463"/>
        <end position="486"/>
    </location>
</feature>
<comment type="caution">
    <text evidence="12">The sequence shown here is derived from an EMBL/GenBank/DDBJ whole genome shotgun (WGS) entry which is preliminary data.</text>
</comment>
<evidence type="ECO:0000256" key="6">
    <source>
        <dbReference type="ARBA" id="ARBA00023136"/>
    </source>
</evidence>
<evidence type="ECO:0000256" key="1">
    <source>
        <dbReference type="ARBA" id="ARBA00004606"/>
    </source>
</evidence>
<dbReference type="Pfam" id="PF00106">
    <property type="entry name" value="adh_short"/>
    <property type="match status" value="1"/>
</dbReference>
<dbReference type="InterPro" id="IPR005629">
    <property type="entry name" value="Skn1/Kre6/Sbg1"/>
</dbReference>
<keyword evidence="13" id="KW-1185">Reference proteome</keyword>
<dbReference type="FunFam" id="2.60.120.200:FF:000140">
    <property type="entry name" value="Beta-glucan synthesis-associated protein"/>
    <property type="match status" value="1"/>
</dbReference>
<keyword evidence="5 10" id="KW-1133">Transmembrane helix</keyword>
<dbReference type="PRINTS" id="PR00081">
    <property type="entry name" value="GDHRDH"/>
</dbReference>
<evidence type="ECO:0000256" key="5">
    <source>
        <dbReference type="ARBA" id="ARBA00022989"/>
    </source>
</evidence>
<feature type="compositionally biased region" description="Polar residues" evidence="9">
    <location>
        <begin position="389"/>
        <end position="411"/>
    </location>
</feature>
<dbReference type="AlphaFoldDB" id="A0A8H4QUT8"/>
<feature type="compositionally biased region" description="Polar residues" evidence="9">
    <location>
        <begin position="308"/>
        <end position="334"/>
    </location>
</feature>
<evidence type="ECO:0000313" key="13">
    <source>
        <dbReference type="Proteomes" id="UP000521872"/>
    </source>
</evidence>
<dbReference type="Pfam" id="PF03935">
    <property type="entry name" value="SKN1_KRE6_Sbg1"/>
    <property type="match status" value="1"/>
</dbReference>
<dbReference type="CDD" id="cd05233">
    <property type="entry name" value="SDR_c"/>
    <property type="match status" value="1"/>
</dbReference>
<comment type="subcellular location">
    <subcellularLocation>
        <location evidence="1">Membrane</location>
        <topology evidence="1">Single-pass type II membrane protein</topology>
    </subcellularLocation>
</comment>
<protein>
    <recommendedName>
        <fullName evidence="11">GH16 domain-containing protein</fullName>
    </recommendedName>
</protein>
<evidence type="ECO:0000313" key="12">
    <source>
        <dbReference type="EMBL" id="KAF4617900.1"/>
    </source>
</evidence>
<dbReference type="InterPro" id="IPR013320">
    <property type="entry name" value="ConA-like_dom_sf"/>
</dbReference>
<dbReference type="SUPFAM" id="SSF49899">
    <property type="entry name" value="Concanavalin A-like lectins/glucanases"/>
    <property type="match status" value="1"/>
</dbReference>
<evidence type="ECO:0000256" key="3">
    <source>
        <dbReference type="ARBA" id="ARBA00022692"/>
    </source>
</evidence>
<sequence length="946" mass="103263">MSSESPSSYRPQVAYDLTGRVALVTGGGTGIGLMVSQGLAAAGAKVYISGRRLEVLQKVASSWDKQIGGELIPIQMDITNKESIVAAKEIIQNKEGKLHILVNNAGQVGPNSQFFNKRDAPENKTTESTGMSLFNNESFEDWGSHYTVNAASIFFVSTAFLGLLEKGSADEAGYWSSIINTTSISGVTKLAQDHFCYNSVKAAATHLTKMLQTELAIRNIPIRVNAIAPGIYASEMTFDVISAEEVDKIGKGIQPVPARRAGTGQEMAGTVVYLVSRAGGYVQGQEIVIDGGRRQVYQPTPQYAAVPQSPTRVNPNNSYPVTYQHQQQPSTSQIGGPRPIRSSSQNSSTRQHHGRQAIAMGVATGNIGAGYGPYSARIIFASSIQAQDTGQYSNPRFSNVPSENSQTTASPQDYAPPPTRAPAPTTTTVPQYMWDKETDFDDALHNPDPRGDSSFTLFSWRGWVNAGAIFLIIAGLIFLFAGYPALYHYTHLPGPIVGFNVGGINASGQIPELTNFPSMIDPETPESAHTRVGDDGMLYDLTFSDEFNTDGRTFYPGDDPYWEAEDQHYWPTTDVEWYDPSAVTTEGGKLVLTMTEQRVHDLNFQSGMVTSWNKMCFNTGYIEVSVSMPGDQWNPVPGLWPGAWTLGNLGRAGHGATTEGMWPYSYDSCDVGTFPGQIGKDGQPSVAATSGKGGIALSSQPGQRLSACTCPGSDHPGPSVNVGRGVPEIDIIEAQVDTIRRLGEVSQSFQCAPYDVGFNWNDDGMTIYNTSRTFKNTYQGGPFQQAMSGVSYIENQFIGGGDDAFATYGFEYWSDPNHRDDGYITWYYQGQKTWKATANIVGPNSEAGIGQRLISEEPMYVILNLGMSPDFQKPDFKNLKFPAKYYVDYVRIYQRRGTKNGMTCNPPNRPTTAYINRHINAYTNVNLTTWAQANNTFPRNSLYDGC</sequence>
<name>A0A8H4QUT8_9AGAR</name>
<keyword evidence="8" id="KW-0961">Cell wall biogenesis/degradation</keyword>
<feature type="domain" description="GH16" evidence="11">
    <location>
        <begin position="487"/>
        <end position="898"/>
    </location>
</feature>
<dbReference type="PROSITE" id="PS51762">
    <property type="entry name" value="GH16_2"/>
    <property type="match status" value="1"/>
</dbReference>